<evidence type="ECO:0000256" key="1">
    <source>
        <dbReference type="SAM" id="MobiDB-lite"/>
    </source>
</evidence>
<comment type="caution">
    <text evidence="2">The sequence shown here is derived from an EMBL/GenBank/DDBJ whole genome shotgun (WGS) entry which is preliminary data.</text>
</comment>
<feature type="compositionally biased region" description="Acidic residues" evidence="1">
    <location>
        <begin position="45"/>
        <end position="58"/>
    </location>
</feature>
<feature type="region of interest" description="Disordered" evidence="1">
    <location>
        <begin position="17"/>
        <end position="116"/>
    </location>
</feature>
<reference evidence="2" key="1">
    <citation type="journal article" date="2019" name="Sci. Rep.">
        <title>Draft genome of Tanacetum cinerariifolium, the natural source of mosquito coil.</title>
        <authorList>
            <person name="Yamashiro T."/>
            <person name="Shiraishi A."/>
            <person name="Satake H."/>
            <person name="Nakayama K."/>
        </authorList>
    </citation>
    <scope>NUCLEOTIDE SEQUENCE</scope>
</reference>
<dbReference type="EMBL" id="BKCJ011255557">
    <property type="protein sequence ID" value="GFD10903.1"/>
    <property type="molecule type" value="Genomic_DNA"/>
</dbReference>
<feature type="non-terminal residue" evidence="2">
    <location>
        <position position="171"/>
    </location>
</feature>
<feature type="compositionally biased region" description="Polar residues" evidence="1">
    <location>
        <begin position="17"/>
        <end position="30"/>
    </location>
</feature>
<organism evidence="2">
    <name type="scientific">Tanacetum cinerariifolium</name>
    <name type="common">Dalmatian daisy</name>
    <name type="synonym">Chrysanthemum cinerariifolium</name>
    <dbReference type="NCBI Taxonomy" id="118510"/>
    <lineage>
        <taxon>Eukaryota</taxon>
        <taxon>Viridiplantae</taxon>
        <taxon>Streptophyta</taxon>
        <taxon>Embryophyta</taxon>
        <taxon>Tracheophyta</taxon>
        <taxon>Spermatophyta</taxon>
        <taxon>Magnoliopsida</taxon>
        <taxon>eudicotyledons</taxon>
        <taxon>Gunneridae</taxon>
        <taxon>Pentapetalae</taxon>
        <taxon>asterids</taxon>
        <taxon>campanulids</taxon>
        <taxon>Asterales</taxon>
        <taxon>Asteraceae</taxon>
        <taxon>Asteroideae</taxon>
        <taxon>Anthemideae</taxon>
        <taxon>Anthemidinae</taxon>
        <taxon>Tanacetum</taxon>
    </lineage>
</organism>
<accession>A0A699TMA3</accession>
<name>A0A699TMA3_TANCI</name>
<feature type="compositionally biased region" description="Acidic residues" evidence="1">
    <location>
        <begin position="65"/>
        <end position="95"/>
    </location>
</feature>
<gene>
    <name evidence="2" type="ORF">Tci_882872</name>
</gene>
<sequence>MYQSRSTQSIYQWRTRSFQLRSSYATSPTADSPGYIPEFDPNKDSEDDDDEDPEEDPADYPTNHDDDDEEEEPSGDDADEEDKEQDDGDDDEDEEHPASANSTPPPPALRVTAMISFKPQPPILSFTKEDAESIVHCSGYEARESSAAATARPIEGRKADYGFVGSVEAEI</sequence>
<dbReference type="AlphaFoldDB" id="A0A699TMA3"/>
<proteinExistence type="predicted"/>
<evidence type="ECO:0000313" key="2">
    <source>
        <dbReference type="EMBL" id="GFD10903.1"/>
    </source>
</evidence>
<protein>
    <submittedName>
        <fullName evidence="2">Uncharacterized protein</fullName>
    </submittedName>
</protein>